<comment type="caution">
    <text evidence="1">The sequence shown here is derived from an EMBL/GenBank/DDBJ whole genome shotgun (WGS) entry which is preliminary data.</text>
</comment>
<dbReference type="AlphaFoldDB" id="A0A833S1D1"/>
<evidence type="ECO:0000313" key="2">
    <source>
        <dbReference type="Proteomes" id="UP000655588"/>
    </source>
</evidence>
<sequence length="119" mass="13127">MIMTIITSVRIVIVTTVNQLTTSYININVSRCHCTPAVPEQQRGYWCAKKFESQGTDSFQSASNDKISSPAAALSLRDKFVRVLRCLVPEDTPEGREGSYGITLTLPLIGFFPPPSTVF</sequence>
<evidence type="ECO:0000313" key="1">
    <source>
        <dbReference type="EMBL" id="KAF3423065.1"/>
    </source>
</evidence>
<protein>
    <submittedName>
        <fullName evidence="1">Uncharacterized protein</fullName>
    </submittedName>
</protein>
<keyword evidence="2" id="KW-1185">Reference proteome</keyword>
<reference evidence="1" key="1">
    <citation type="submission" date="2019-11" db="EMBL/GenBank/DDBJ databases">
        <title>The nuclear and mitochondrial genomes of Frieseomelitta varia - a highly eusocial stingless bee (Meliponini) with a permanently sterile worker caste.</title>
        <authorList>
            <person name="Freitas F.C.P."/>
            <person name="Lourenco A.P."/>
            <person name="Nunes F.M.F."/>
            <person name="Paschoal A.R."/>
            <person name="Abreu F.C.P."/>
            <person name="Barbin F.O."/>
            <person name="Bataglia L."/>
            <person name="Cardoso-Junior C.A.M."/>
            <person name="Cervoni M.S."/>
            <person name="Silva S.R."/>
            <person name="Dalarmi F."/>
            <person name="Del Lama M.A."/>
            <person name="Depintor T.S."/>
            <person name="Ferreira K.M."/>
            <person name="Goria P.S."/>
            <person name="Jaskot M.C."/>
            <person name="Lago D.C."/>
            <person name="Luna-Lucena D."/>
            <person name="Moda L.M."/>
            <person name="Nascimento L."/>
            <person name="Pedrino M."/>
            <person name="Rabico F.O."/>
            <person name="Sanches F.C."/>
            <person name="Santos D.E."/>
            <person name="Santos C.G."/>
            <person name="Vieira J."/>
            <person name="Lopes T.F."/>
            <person name="Barchuk A.R."/>
            <person name="Hartfelder K."/>
            <person name="Simoes Z.L.P."/>
            <person name="Bitondi M.M.G."/>
            <person name="Pinheiro D.G."/>
        </authorList>
    </citation>
    <scope>NUCLEOTIDE SEQUENCE</scope>
    <source>
        <strain evidence="1">USP_RPSP 00005682</strain>
        <tissue evidence="1">Whole individual</tissue>
    </source>
</reference>
<dbReference type="EMBL" id="WNWW01000591">
    <property type="protein sequence ID" value="KAF3423065.1"/>
    <property type="molecule type" value="Genomic_DNA"/>
</dbReference>
<name>A0A833S1D1_9HYME</name>
<proteinExistence type="predicted"/>
<dbReference type="Proteomes" id="UP000655588">
    <property type="component" value="Unassembled WGS sequence"/>
</dbReference>
<accession>A0A833S1D1</accession>
<organism evidence="1 2">
    <name type="scientific">Frieseomelitta varia</name>
    <dbReference type="NCBI Taxonomy" id="561572"/>
    <lineage>
        <taxon>Eukaryota</taxon>
        <taxon>Metazoa</taxon>
        <taxon>Ecdysozoa</taxon>
        <taxon>Arthropoda</taxon>
        <taxon>Hexapoda</taxon>
        <taxon>Insecta</taxon>
        <taxon>Pterygota</taxon>
        <taxon>Neoptera</taxon>
        <taxon>Endopterygota</taxon>
        <taxon>Hymenoptera</taxon>
        <taxon>Apocrita</taxon>
        <taxon>Aculeata</taxon>
        <taxon>Apoidea</taxon>
        <taxon>Anthophila</taxon>
        <taxon>Apidae</taxon>
        <taxon>Frieseomelitta</taxon>
    </lineage>
</organism>
<gene>
    <name evidence="1" type="ORF">E2986_13664</name>
</gene>